<feature type="domain" description="Peptidase S11 D-alanyl-D-alanine carboxypeptidase A N-terminal" evidence="17">
    <location>
        <begin position="25"/>
        <end position="251"/>
    </location>
</feature>
<dbReference type="Proteomes" id="UP000011758">
    <property type="component" value="Unassembled WGS sequence"/>
</dbReference>
<keyword evidence="8" id="KW-0378">Hydrolase</keyword>
<keyword evidence="6" id="KW-0645">Protease</keyword>
<keyword evidence="16" id="KW-0472">Membrane</keyword>
<proteinExistence type="inferred from homology"/>
<evidence type="ECO:0000256" key="3">
    <source>
        <dbReference type="ARBA" id="ARBA00007164"/>
    </source>
</evidence>
<feature type="active site" description="Proton acceptor" evidence="13">
    <location>
        <position position="61"/>
    </location>
</feature>
<dbReference type="InterPro" id="IPR015956">
    <property type="entry name" value="Peniciliin-bd_prot_C_sf"/>
</dbReference>
<keyword evidence="11" id="KW-0961">Cell wall biogenesis/degradation</keyword>
<evidence type="ECO:0000256" key="10">
    <source>
        <dbReference type="ARBA" id="ARBA00022984"/>
    </source>
</evidence>
<dbReference type="SUPFAM" id="SSF56601">
    <property type="entry name" value="beta-lactamase/transpeptidase-like"/>
    <property type="match status" value="1"/>
</dbReference>
<evidence type="ECO:0000256" key="2">
    <source>
        <dbReference type="ARBA" id="ARBA00004752"/>
    </source>
</evidence>
<keyword evidence="10" id="KW-0573">Peptidoglycan synthesis</keyword>
<dbReference type="GO" id="GO:0009252">
    <property type="term" value="P:peptidoglycan biosynthetic process"/>
    <property type="evidence" value="ECO:0007669"/>
    <property type="project" value="UniProtKB-UniPathway"/>
</dbReference>
<evidence type="ECO:0000256" key="12">
    <source>
        <dbReference type="ARBA" id="ARBA00034000"/>
    </source>
</evidence>
<dbReference type="eggNOG" id="COG1686">
    <property type="taxonomic scope" value="Bacteria"/>
</dbReference>
<feature type="binding site" evidence="14">
    <location>
        <position position="226"/>
    </location>
    <ligand>
        <name>substrate</name>
    </ligand>
</feature>
<evidence type="ECO:0000256" key="6">
    <source>
        <dbReference type="ARBA" id="ARBA00022670"/>
    </source>
</evidence>
<evidence type="ECO:0000256" key="16">
    <source>
        <dbReference type="SAM" id="Phobius"/>
    </source>
</evidence>
<dbReference type="InterPro" id="IPR037167">
    <property type="entry name" value="Peptidase_S11_C_sf"/>
</dbReference>
<evidence type="ECO:0000259" key="18">
    <source>
        <dbReference type="Pfam" id="PF07943"/>
    </source>
</evidence>
<keyword evidence="16" id="KW-1133">Transmembrane helix</keyword>
<keyword evidence="7" id="KW-0732">Signal</keyword>
<feature type="active site" description="Acyl-ester intermediate" evidence="13">
    <location>
        <position position="58"/>
    </location>
</feature>
<name>M2PMV8_9FIRM</name>
<feature type="active site" evidence="13">
    <location>
        <position position="118"/>
    </location>
</feature>
<dbReference type="BioCyc" id="ECAT999415-HMP:GTTI-969-MONOMER"/>
<feature type="domain" description="Peptidase S11 D-Ala-D-Ala carboxypeptidase A C-terminal" evidence="18">
    <location>
        <begin position="288"/>
        <end position="373"/>
    </location>
</feature>
<gene>
    <name evidence="19" type="ORF">HMPREF9943_00946</name>
</gene>
<dbReference type="RefSeq" id="WP_004802559.1">
    <property type="nucleotide sequence ID" value="NZ_AUGJ01000012.1"/>
</dbReference>
<evidence type="ECO:0000256" key="13">
    <source>
        <dbReference type="PIRSR" id="PIRSR618044-1"/>
    </source>
</evidence>
<evidence type="ECO:0000256" key="1">
    <source>
        <dbReference type="ARBA" id="ARBA00003217"/>
    </source>
</evidence>
<dbReference type="InterPro" id="IPR012907">
    <property type="entry name" value="Peptidase_S11_C"/>
</dbReference>
<dbReference type="PANTHER" id="PTHR21581">
    <property type="entry name" value="D-ALANYL-D-ALANINE CARBOXYPEPTIDASE"/>
    <property type="match status" value="1"/>
</dbReference>
<comment type="pathway">
    <text evidence="2">Cell wall biogenesis; peptidoglycan biosynthesis.</text>
</comment>
<reference evidence="19 20" key="1">
    <citation type="submission" date="2013-02" db="EMBL/GenBank/DDBJ databases">
        <title>The Genome Sequence of Lactobacillus catenaformis F0143.</title>
        <authorList>
            <consortium name="The Broad Institute Genome Sequencing Platform"/>
            <person name="Earl A."/>
            <person name="Ward D."/>
            <person name="Feldgarden M."/>
            <person name="Gevers D."/>
            <person name="Izard J."/>
            <person name="Blanton J.M."/>
            <person name="Mathney J."/>
            <person name="Dewhirst F.E."/>
            <person name="Young S.K."/>
            <person name="Zeng Q."/>
            <person name="Gargeya S."/>
            <person name="Fitzgerald M."/>
            <person name="Haas B."/>
            <person name="Abouelleil A."/>
            <person name="Alvarado L."/>
            <person name="Arachchi H.M."/>
            <person name="Berlin A."/>
            <person name="Chapman S.B."/>
            <person name="Gearin G."/>
            <person name="Goldberg J."/>
            <person name="Griggs A."/>
            <person name="Gujja S."/>
            <person name="Hansen M."/>
            <person name="Heiman D."/>
            <person name="Howarth C."/>
            <person name="Larimer J."/>
            <person name="Lui A."/>
            <person name="MacDonald P.J.P."/>
            <person name="McCowen C."/>
            <person name="Montmayeur A."/>
            <person name="Murphy C."/>
            <person name="Neiman D."/>
            <person name="Pearson M."/>
            <person name="Priest M."/>
            <person name="Roberts A."/>
            <person name="Saif S."/>
            <person name="Shea T."/>
            <person name="Sisk P."/>
            <person name="Stolte C."/>
            <person name="Sykes S."/>
            <person name="Wortman J."/>
            <person name="Nusbaum C."/>
            <person name="Birren B."/>
        </authorList>
    </citation>
    <scope>NUCLEOTIDE SEQUENCE [LARGE SCALE GENOMIC DNA]</scope>
    <source>
        <strain evidence="19 20">OT 569</strain>
    </source>
</reference>
<keyword evidence="16" id="KW-0812">Transmembrane</keyword>
<dbReference type="PANTHER" id="PTHR21581:SF26">
    <property type="entry name" value="D-ALANYL-D-ALANINE ENDOPEPTIDASE"/>
    <property type="match status" value="1"/>
</dbReference>
<evidence type="ECO:0000256" key="11">
    <source>
        <dbReference type="ARBA" id="ARBA00023316"/>
    </source>
</evidence>
<dbReference type="GO" id="GO:0006508">
    <property type="term" value="P:proteolysis"/>
    <property type="evidence" value="ECO:0007669"/>
    <property type="project" value="UniProtKB-KW"/>
</dbReference>
<dbReference type="InterPro" id="IPR012338">
    <property type="entry name" value="Beta-lactam/transpept-like"/>
</dbReference>
<dbReference type="Pfam" id="PF00768">
    <property type="entry name" value="Peptidase_S11"/>
    <property type="match status" value="1"/>
</dbReference>
<evidence type="ECO:0000256" key="5">
    <source>
        <dbReference type="ARBA" id="ARBA00022645"/>
    </source>
</evidence>
<keyword evidence="9" id="KW-0133">Cell shape</keyword>
<evidence type="ECO:0000313" key="19">
    <source>
        <dbReference type="EMBL" id="EMD16904.1"/>
    </source>
</evidence>
<keyword evidence="20" id="KW-1185">Reference proteome</keyword>
<evidence type="ECO:0000256" key="8">
    <source>
        <dbReference type="ARBA" id="ARBA00022801"/>
    </source>
</evidence>
<comment type="function">
    <text evidence="1">Removes C-terminal D-alanyl residues from sugar-peptide cell wall precursors.</text>
</comment>
<evidence type="ECO:0000256" key="7">
    <source>
        <dbReference type="ARBA" id="ARBA00022729"/>
    </source>
</evidence>
<dbReference type="EMBL" id="AGEJ01000013">
    <property type="protein sequence ID" value="EMD16904.1"/>
    <property type="molecule type" value="Genomic_DNA"/>
</dbReference>
<evidence type="ECO:0000256" key="9">
    <source>
        <dbReference type="ARBA" id="ARBA00022960"/>
    </source>
</evidence>
<dbReference type="GO" id="GO:0071555">
    <property type="term" value="P:cell wall organization"/>
    <property type="evidence" value="ECO:0007669"/>
    <property type="project" value="UniProtKB-KW"/>
</dbReference>
<evidence type="ECO:0000256" key="15">
    <source>
        <dbReference type="RuleBase" id="RU004016"/>
    </source>
</evidence>
<dbReference type="UniPathway" id="UPA00219"/>
<evidence type="ECO:0000256" key="4">
    <source>
        <dbReference type="ARBA" id="ARBA00012448"/>
    </source>
</evidence>
<comment type="caution">
    <text evidence="19">The sequence shown here is derived from an EMBL/GenBank/DDBJ whole genome shotgun (WGS) entry which is preliminary data.</text>
</comment>
<dbReference type="PRINTS" id="PR00725">
    <property type="entry name" value="DADACBPTASE1"/>
</dbReference>
<evidence type="ECO:0000313" key="20">
    <source>
        <dbReference type="Proteomes" id="UP000011758"/>
    </source>
</evidence>
<comment type="catalytic activity">
    <reaction evidence="12">
        <text>Preferential cleavage: (Ac)2-L-Lys-D-Ala-|-D-Ala. Also transpeptidation of peptidyl-alanyl moieties that are N-acyl substituents of D-alanine.</text>
        <dbReference type="EC" id="3.4.16.4"/>
    </reaction>
</comment>
<dbReference type="PATRIC" id="fig|999415.3.peg.955"/>
<accession>M2PMV8</accession>
<dbReference type="STRING" id="999415.HMPREF9943_00946"/>
<evidence type="ECO:0000256" key="14">
    <source>
        <dbReference type="PIRSR" id="PIRSR618044-2"/>
    </source>
</evidence>
<comment type="similarity">
    <text evidence="3 15">Belongs to the peptidase S11 family.</text>
</comment>
<dbReference type="Gene3D" id="3.40.710.10">
    <property type="entry name" value="DD-peptidase/beta-lactamase superfamily"/>
    <property type="match status" value="1"/>
</dbReference>
<dbReference type="GO" id="GO:0008360">
    <property type="term" value="P:regulation of cell shape"/>
    <property type="evidence" value="ECO:0007669"/>
    <property type="project" value="UniProtKB-KW"/>
</dbReference>
<sequence>MKKLIIIVMAVFVLFMQINQISAKNEYELYSQTAFFYDASSGQVLYEKNADKKMYPASMTKIMTAYVALEKITDLNAKVKITYKDTDKWFKEGASVAGFMPGEYVTYRDLLYGALFPSGADACYALGRTLYGSEEACVKEMNKVCKKLGMKFTHFMNTSGLHHPEHYSTCRDMVKILEEAYKNNNFKTIFNGRKYTASGNKLIFASTLRKNNLSSGVDIKYINGAKSGYTPEAKHCLASAYEYQGHKLFGVTGGAGANNLGKERKVRASHIIDANNVYKHIVLNKKLIHLYDKGETINNYRVLFSKASNYRLKSMNEISVFVDKSVRANNIKVKIKGNHTLKASIYEGTYLGRISVYDGSKEQAYIPIYIKRSYPFDQFSLIMFIIKMTALVLLIIMLLIIGIKKKMKRKKKASH</sequence>
<dbReference type="GO" id="GO:0009002">
    <property type="term" value="F:serine-type D-Ala-D-Ala carboxypeptidase activity"/>
    <property type="evidence" value="ECO:0007669"/>
    <property type="project" value="UniProtKB-EC"/>
</dbReference>
<protein>
    <recommendedName>
        <fullName evidence="4">serine-type D-Ala-D-Ala carboxypeptidase</fullName>
        <ecNumber evidence="4">3.4.16.4</ecNumber>
    </recommendedName>
</protein>
<dbReference type="Gene3D" id="2.60.410.10">
    <property type="entry name" value="D-Ala-D-Ala carboxypeptidase, C-terminal domain"/>
    <property type="match status" value="1"/>
</dbReference>
<keyword evidence="5" id="KW-0121">Carboxypeptidase</keyword>
<organism evidence="19 20">
    <name type="scientific">Eggerthia catenaformis OT 569 = DSM 20559</name>
    <dbReference type="NCBI Taxonomy" id="999415"/>
    <lineage>
        <taxon>Bacteria</taxon>
        <taxon>Bacillati</taxon>
        <taxon>Bacillota</taxon>
        <taxon>Erysipelotrichia</taxon>
        <taxon>Erysipelotrichales</taxon>
        <taxon>Coprobacillaceae</taxon>
        <taxon>Eggerthia</taxon>
    </lineage>
</organism>
<dbReference type="AlphaFoldDB" id="M2PMV8"/>
<dbReference type="SUPFAM" id="SSF69189">
    <property type="entry name" value="Penicillin-binding protein associated domain"/>
    <property type="match status" value="1"/>
</dbReference>
<dbReference type="EC" id="3.4.16.4" evidence="4"/>
<evidence type="ECO:0000259" key="17">
    <source>
        <dbReference type="Pfam" id="PF00768"/>
    </source>
</evidence>
<dbReference type="OrthoDB" id="9791132at2"/>
<dbReference type="InterPro" id="IPR001967">
    <property type="entry name" value="Peptidase_S11_N"/>
</dbReference>
<dbReference type="Pfam" id="PF07943">
    <property type="entry name" value="PBP5_C"/>
    <property type="match status" value="1"/>
</dbReference>
<feature type="transmembrane region" description="Helical" evidence="16">
    <location>
        <begin position="381"/>
        <end position="403"/>
    </location>
</feature>
<dbReference type="InterPro" id="IPR018044">
    <property type="entry name" value="Peptidase_S11"/>
</dbReference>